<dbReference type="GeneTree" id="ENSGT00950000182908"/>
<dbReference type="SMART" id="SM00248">
    <property type="entry name" value="ANK"/>
    <property type="match status" value="26"/>
</dbReference>
<feature type="repeat" description="ANK" evidence="3">
    <location>
        <begin position="348"/>
        <end position="380"/>
    </location>
</feature>
<evidence type="ECO:0000313" key="5">
    <source>
        <dbReference type="Proteomes" id="UP000007635"/>
    </source>
</evidence>
<organism evidence="4 5">
    <name type="scientific">Gasterosteus aculeatus aculeatus</name>
    <name type="common">three-spined stickleback</name>
    <dbReference type="NCBI Taxonomy" id="481459"/>
    <lineage>
        <taxon>Eukaryota</taxon>
        <taxon>Metazoa</taxon>
        <taxon>Chordata</taxon>
        <taxon>Craniata</taxon>
        <taxon>Vertebrata</taxon>
        <taxon>Euteleostomi</taxon>
        <taxon>Actinopterygii</taxon>
        <taxon>Neopterygii</taxon>
        <taxon>Teleostei</taxon>
        <taxon>Neoteleostei</taxon>
        <taxon>Acanthomorphata</taxon>
        <taxon>Eupercaria</taxon>
        <taxon>Perciformes</taxon>
        <taxon>Cottioidei</taxon>
        <taxon>Gasterosteales</taxon>
        <taxon>Gasterosteidae</taxon>
        <taxon>Gasterosteus</taxon>
    </lineage>
</organism>
<feature type="repeat" description="ANK" evidence="3">
    <location>
        <begin position="215"/>
        <end position="247"/>
    </location>
</feature>
<evidence type="ECO:0000256" key="2">
    <source>
        <dbReference type="ARBA" id="ARBA00023043"/>
    </source>
</evidence>
<feature type="repeat" description="ANK" evidence="3">
    <location>
        <begin position="149"/>
        <end position="181"/>
    </location>
</feature>
<accession>A0AAQ4QFN0</accession>
<feature type="repeat" description="ANK" evidence="3">
    <location>
        <begin position="823"/>
        <end position="855"/>
    </location>
</feature>
<reference evidence="4" key="2">
    <citation type="submission" date="2025-08" db="UniProtKB">
        <authorList>
            <consortium name="Ensembl"/>
        </authorList>
    </citation>
    <scope>IDENTIFICATION</scope>
</reference>
<feature type="repeat" description="ANK" evidence="3">
    <location>
        <begin position="248"/>
        <end position="280"/>
    </location>
</feature>
<feature type="repeat" description="ANK" evidence="3">
    <location>
        <begin position="281"/>
        <end position="314"/>
    </location>
</feature>
<dbReference type="PRINTS" id="PR01415">
    <property type="entry name" value="ANKYRIN"/>
</dbReference>
<feature type="repeat" description="ANK" evidence="3">
    <location>
        <begin position="910"/>
        <end position="942"/>
    </location>
</feature>
<feature type="repeat" description="ANK" evidence="3">
    <location>
        <begin position="83"/>
        <end position="115"/>
    </location>
</feature>
<dbReference type="Gene3D" id="1.25.40.20">
    <property type="entry name" value="Ankyrin repeat-containing domain"/>
    <property type="match status" value="9"/>
</dbReference>
<dbReference type="PROSITE" id="PS50088">
    <property type="entry name" value="ANK_REPEAT"/>
    <property type="match status" value="16"/>
</dbReference>
<feature type="repeat" description="ANK" evidence="3">
    <location>
        <begin position="182"/>
        <end position="214"/>
    </location>
</feature>
<evidence type="ECO:0008006" key="6">
    <source>
        <dbReference type="Google" id="ProtNLM"/>
    </source>
</evidence>
<feature type="repeat" description="ANK" evidence="3">
    <location>
        <begin position="315"/>
        <end position="347"/>
    </location>
</feature>
<dbReference type="Pfam" id="PF12796">
    <property type="entry name" value="Ank_2"/>
    <property type="match status" value="6"/>
</dbReference>
<feature type="repeat" description="ANK" evidence="3">
    <location>
        <begin position="719"/>
        <end position="751"/>
    </location>
</feature>
<keyword evidence="2 3" id="KW-0040">ANK repeat</keyword>
<reference evidence="4" key="3">
    <citation type="submission" date="2025-09" db="UniProtKB">
        <authorList>
            <consortium name="Ensembl"/>
        </authorList>
    </citation>
    <scope>IDENTIFICATION</scope>
</reference>
<keyword evidence="1" id="KW-0677">Repeat</keyword>
<dbReference type="InterPro" id="IPR002110">
    <property type="entry name" value="Ankyrin_rpt"/>
</dbReference>
<protein>
    <recommendedName>
        <fullName evidence="6">Ankyrin repeat domain 52</fullName>
    </recommendedName>
</protein>
<proteinExistence type="predicted"/>
<dbReference type="Pfam" id="PF13637">
    <property type="entry name" value="Ank_4"/>
    <property type="match status" value="2"/>
</dbReference>
<dbReference type="AlphaFoldDB" id="A0AAQ4QFN0"/>
<reference evidence="4 5" key="1">
    <citation type="journal article" date="2021" name="G3 (Bethesda)">
        <title>Improved contiguity of the threespine stickleback genome using long-read sequencing.</title>
        <authorList>
            <person name="Nath S."/>
            <person name="Shaw D.E."/>
            <person name="White M.A."/>
        </authorList>
    </citation>
    <scope>NUCLEOTIDE SEQUENCE [LARGE SCALE GENOMIC DNA]</scope>
    <source>
        <strain evidence="4 5">Lake Benthic</strain>
    </source>
</reference>
<feature type="repeat" description="ANK" evidence="3">
    <location>
        <begin position="431"/>
        <end position="463"/>
    </location>
</feature>
<dbReference type="Ensembl" id="ENSGACT00000040061.1">
    <property type="protein sequence ID" value="ENSGACP00000050046.1"/>
    <property type="gene ID" value="ENSGACG00000000486.2"/>
</dbReference>
<dbReference type="SUPFAM" id="SSF48403">
    <property type="entry name" value="Ankyrin repeat"/>
    <property type="match status" value="4"/>
</dbReference>
<evidence type="ECO:0000313" key="4">
    <source>
        <dbReference type="Ensembl" id="ENSGACP00000050046.1"/>
    </source>
</evidence>
<name>A0AAQ4QFN0_GASAC</name>
<dbReference type="InterPro" id="IPR036770">
    <property type="entry name" value="Ankyrin_rpt-contain_sf"/>
</dbReference>
<dbReference type="Pfam" id="PF00023">
    <property type="entry name" value="Ank"/>
    <property type="match status" value="4"/>
</dbReference>
<dbReference type="PROSITE" id="PS50297">
    <property type="entry name" value="ANK_REP_REGION"/>
    <property type="match status" value="15"/>
</dbReference>
<feature type="repeat" description="ANK" evidence="3">
    <location>
        <begin position="381"/>
        <end position="413"/>
    </location>
</feature>
<dbReference type="PANTHER" id="PTHR24161:SF119">
    <property type="entry name" value="ANKYRIN REPEAT DOMAIN 44"/>
    <property type="match status" value="1"/>
</dbReference>
<feature type="repeat" description="ANK" evidence="3">
    <location>
        <begin position="584"/>
        <end position="616"/>
    </location>
</feature>
<dbReference type="Proteomes" id="UP000007635">
    <property type="component" value="Chromosome XVII"/>
</dbReference>
<sequence length="955" mass="102136">MELRKMKDQVTRPGFLQSKSPLVQAIFSRNAEEVTFLLNSNEDVNSLDQDQSTPLHAAAYLGDVHTMDLLITSGATVNAKDQSLLTPLHRAAASRNEKAVELLLLHRAKVNTQDKYRHTPLHMAAAKWATGCAKALIPHVCSLDVADKSGRTPLHHAAHSGYGEMVHLLLSKGANVNAKDENERQAIHWAAYLGHVEVLKLLVSHGADVMCKDKRGYTPLHAAAVSGQLEVVKYLLRLMVEIDEPNIFGNTALHMACHTGQDAVATELVNCGANINQPNCHGSMPLHLSAASSSGVLCLELLINNGADINVQNKEGKSPLHIAAMYGRFTGSQILIQNGVEIDCADMFGNTPLHVAARYGQELLISTLLTNGADKNRQGIHGMLPLHLAALHGFPDCCRKLLSNGKNVDCLNLLLNSAASELDTSTLFCCYPISSLHYAAANGNSQCTISLVRAGAEVNELDLTGCSPLHYAAASHTFCGETNSEPNHCDEKQQEASLCLDFLLDNGANPTLKNSKGYSAVHYAAAYGNKQHLELLLEISFNCLEEVESNIPVSPLHLAAYYGHCEALCLLCETLVSLDVRDIEGRTALHLAAQRGFATCVEVLLKHNASYTLKEQKRKWTALHAAAAEGQIDCLLLLVSGEQSSDIIDSPDTQGQTALMLASLGRHTDCVHILLEKGAKADAADKKGFTALHRGILDSEHCVSALLEHGASALCRDSWGRTPLHLVASRGHTKLLGTLLKAAMKADPLDSILDFSGYTPTHWAAHHGHEGCLHILLENKPFSNQEGNRFTALHCALVNGHDVAAGLLVKTAGPKLVNISDAKGRTALHAAAYSGNVRGLQLVLAHGAQVNAVDHCGCSALMVAADSGQTLAVGINNIIMCFSLQGHEMCALLILGEISNCSLINATNSALQMPLHIAARKGLSTVVQVLLSRGAAVMAVDEEAPCGSSGNLCHA</sequence>
<dbReference type="PANTHER" id="PTHR24161">
    <property type="entry name" value="ANK_REP_REGION DOMAIN-CONTAINING PROTEIN-RELATED"/>
    <property type="match status" value="1"/>
</dbReference>
<evidence type="ECO:0000256" key="3">
    <source>
        <dbReference type="PROSITE-ProRule" id="PRU00023"/>
    </source>
</evidence>
<keyword evidence="5" id="KW-1185">Reference proteome</keyword>
<feature type="repeat" description="ANK" evidence="3">
    <location>
        <begin position="654"/>
        <end position="686"/>
    </location>
</feature>
<feature type="repeat" description="ANK" evidence="3">
    <location>
        <begin position="50"/>
        <end position="82"/>
    </location>
</feature>
<evidence type="ECO:0000256" key="1">
    <source>
        <dbReference type="ARBA" id="ARBA00022737"/>
    </source>
</evidence>